<evidence type="ECO:0000256" key="3">
    <source>
        <dbReference type="ARBA" id="ARBA00022857"/>
    </source>
</evidence>
<dbReference type="Proteomes" id="UP000319836">
    <property type="component" value="Unassembled WGS sequence"/>
</dbReference>
<comment type="subcellular location">
    <subcellularLocation>
        <location evidence="6">Cytoplasm</location>
    </subcellularLocation>
</comment>
<dbReference type="PANTHER" id="PTHR20275:SF0">
    <property type="entry name" value="NAD KINASE"/>
    <property type="match status" value="1"/>
</dbReference>
<dbReference type="InterPro" id="IPR017437">
    <property type="entry name" value="ATP-NAD_kinase_PpnK-typ_C"/>
</dbReference>
<dbReference type="InterPro" id="IPR002504">
    <property type="entry name" value="NADK"/>
</dbReference>
<feature type="binding site" evidence="6">
    <location>
        <position position="244"/>
    </location>
    <ligand>
        <name>NAD(+)</name>
        <dbReference type="ChEBI" id="CHEBI:57540"/>
    </ligand>
</feature>
<feature type="active site" description="Proton acceptor" evidence="6">
    <location>
        <position position="70"/>
    </location>
</feature>
<dbReference type="GO" id="GO:0005524">
    <property type="term" value="F:ATP binding"/>
    <property type="evidence" value="ECO:0007669"/>
    <property type="project" value="UniProtKB-KW"/>
</dbReference>
<dbReference type="InterPro" id="IPR016064">
    <property type="entry name" value="NAD/diacylglycerol_kinase_sf"/>
</dbReference>
<dbReference type="GO" id="GO:0051287">
    <property type="term" value="F:NAD binding"/>
    <property type="evidence" value="ECO:0007669"/>
    <property type="project" value="UniProtKB-ARBA"/>
</dbReference>
<dbReference type="PANTHER" id="PTHR20275">
    <property type="entry name" value="NAD KINASE"/>
    <property type="match status" value="1"/>
</dbReference>
<feature type="binding site" evidence="6">
    <location>
        <begin position="144"/>
        <end position="145"/>
    </location>
    <ligand>
        <name>NAD(+)</name>
        <dbReference type="ChEBI" id="CHEBI:57540"/>
    </ligand>
</feature>
<dbReference type="Pfam" id="PF20143">
    <property type="entry name" value="NAD_kinase_C"/>
    <property type="match status" value="1"/>
</dbReference>
<dbReference type="Gene3D" id="2.60.200.30">
    <property type="entry name" value="Probable inorganic polyphosphate/atp-NAD kinase, domain 2"/>
    <property type="match status" value="1"/>
</dbReference>
<keyword evidence="1 6" id="KW-0808">Transferase</keyword>
<keyword evidence="6" id="KW-0963">Cytoplasm</keyword>
<dbReference type="HAMAP" id="MF_00361">
    <property type="entry name" value="NAD_kinase"/>
    <property type="match status" value="1"/>
</dbReference>
<protein>
    <recommendedName>
        <fullName evidence="6">NAD kinase</fullName>
        <ecNumber evidence="6">2.7.1.23</ecNumber>
    </recommendedName>
    <alternativeName>
        <fullName evidence="6">ATP-dependent NAD kinase</fullName>
    </alternativeName>
</protein>
<dbReference type="GO" id="GO:0006741">
    <property type="term" value="P:NADP+ biosynthetic process"/>
    <property type="evidence" value="ECO:0007669"/>
    <property type="project" value="UniProtKB-UniRule"/>
</dbReference>
<dbReference type="GO" id="GO:0003951">
    <property type="term" value="F:NAD+ kinase activity"/>
    <property type="evidence" value="ECO:0007669"/>
    <property type="project" value="UniProtKB-UniRule"/>
</dbReference>
<dbReference type="GO" id="GO:0005737">
    <property type="term" value="C:cytoplasm"/>
    <property type="evidence" value="ECO:0007669"/>
    <property type="project" value="UniProtKB-SubCell"/>
</dbReference>
<keyword evidence="3 6" id="KW-0521">NADP</keyword>
<evidence type="ECO:0000256" key="1">
    <source>
        <dbReference type="ARBA" id="ARBA00022679"/>
    </source>
</evidence>
<comment type="cofactor">
    <cofactor evidence="6">
        <name>a divalent metal cation</name>
        <dbReference type="ChEBI" id="CHEBI:60240"/>
    </cofactor>
</comment>
<sequence>MSRAGRRVGILGHTGRPGVRKAAQRLAAHLESQGHEVAFDDQIASEMKSSGMSLAKLAAWCDVLVSLGGDGTALKGARALVGREAALLPVNLGGLGFLTAAEEPELESAMRMALGGRWKTEARRPIEAAVTRRDRRVHRALAMNDAVIKTAGGYAALHLRLQALGSDLGYLVADGIIAASAAGSTGYSLSAGGPVVSRRLEALVVTPVCAHTLGSRSLVLADDDRLKLRVIGTSDQAILIMDGQEPLELAAGDQVSIALAARAVRIFENPDKPLASALQAKLGWQGSERRSLR</sequence>
<dbReference type="Gene3D" id="3.40.50.10330">
    <property type="entry name" value="Probable inorganic polyphosphate/atp-NAD kinase, domain 1"/>
    <property type="match status" value="1"/>
</dbReference>
<keyword evidence="4 6" id="KW-0520">NAD</keyword>
<comment type="caution">
    <text evidence="7">The sequence shown here is derived from an EMBL/GenBank/DDBJ whole genome shotgun (WGS) entry which is preliminary data.</text>
</comment>
<evidence type="ECO:0000256" key="2">
    <source>
        <dbReference type="ARBA" id="ARBA00022777"/>
    </source>
</evidence>
<feature type="binding site" evidence="6">
    <location>
        <begin position="70"/>
        <end position="71"/>
    </location>
    <ligand>
        <name>NAD(+)</name>
        <dbReference type="ChEBI" id="CHEBI:57540"/>
    </ligand>
</feature>
<evidence type="ECO:0000256" key="5">
    <source>
        <dbReference type="ARBA" id="ARBA00047925"/>
    </source>
</evidence>
<evidence type="ECO:0000313" key="7">
    <source>
        <dbReference type="EMBL" id="TMQ69560.1"/>
    </source>
</evidence>
<evidence type="ECO:0000256" key="6">
    <source>
        <dbReference type="HAMAP-Rule" id="MF_00361"/>
    </source>
</evidence>
<feature type="binding site" evidence="6">
    <location>
        <position position="75"/>
    </location>
    <ligand>
        <name>NAD(+)</name>
        <dbReference type="ChEBI" id="CHEBI:57540"/>
    </ligand>
</feature>
<dbReference type="GO" id="GO:0019674">
    <property type="term" value="P:NAD+ metabolic process"/>
    <property type="evidence" value="ECO:0007669"/>
    <property type="project" value="InterPro"/>
</dbReference>
<name>A0A538U0Y8_UNCEI</name>
<feature type="binding site" evidence="6">
    <location>
        <position position="174"/>
    </location>
    <ligand>
        <name>NAD(+)</name>
        <dbReference type="ChEBI" id="CHEBI:57540"/>
    </ligand>
</feature>
<keyword evidence="6" id="KW-0067">ATP-binding</keyword>
<gene>
    <name evidence="6" type="primary">nadK</name>
    <name evidence="7" type="ORF">E6K80_11245</name>
</gene>
<evidence type="ECO:0000256" key="4">
    <source>
        <dbReference type="ARBA" id="ARBA00023027"/>
    </source>
</evidence>
<dbReference type="SUPFAM" id="SSF111331">
    <property type="entry name" value="NAD kinase/diacylglycerol kinase-like"/>
    <property type="match status" value="1"/>
</dbReference>
<feature type="binding site" evidence="6">
    <location>
        <begin position="185"/>
        <end position="190"/>
    </location>
    <ligand>
        <name>NAD(+)</name>
        <dbReference type="ChEBI" id="CHEBI:57540"/>
    </ligand>
</feature>
<dbReference type="Pfam" id="PF01513">
    <property type="entry name" value="NAD_kinase"/>
    <property type="match status" value="1"/>
</dbReference>
<comment type="similarity">
    <text evidence="6">Belongs to the NAD kinase family.</text>
</comment>
<dbReference type="InterPro" id="IPR017438">
    <property type="entry name" value="ATP-NAD_kinase_N"/>
</dbReference>
<dbReference type="GO" id="GO:0046872">
    <property type="term" value="F:metal ion binding"/>
    <property type="evidence" value="ECO:0007669"/>
    <property type="project" value="UniProtKB-UniRule"/>
</dbReference>
<keyword evidence="2 6" id="KW-0418">Kinase</keyword>
<feature type="binding site" evidence="6">
    <location>
        <position position="182"/>
    </location>
    <ligand>
        <name>NAD(+)</name>
        <dbReference type="ChEBI" id="CHEBI:57540"/>
    </ligand>
</feature>
<dbReference type="EC" id="2.7.1.23" evidence="6"/>
<dbReference type="EMBL" id="VBPA01000287">
    <property type="protein sequence ID" value="TMQ69560.1"/>
    <property type="molecule type" value="Genomic_DNA"/>
</dbReference>
<comment type="function">
    <text evidence="6">Involved in the regulation of the intracellular balance of NAD and NADP, and is a key enzyme in the biosynthesis of NADP. Catalyzes specifically the phosphorylation on 2'-hydroxyl of the adenosine moiety of NAD to yield NADP.</text>
</comment>
<dbReference type="AlphaFoldDB" id="A0A538U0Y8"/>
<comment type="catalytic activity">
    <reaction evidence="5 6">
        <text>NAD(+) + ATP = ADP + NADP(+) + H(+)</text>
        <dbReference type="Rhea" id="RHEA:18629"/>
        <dbReference type="ChEBI" id="CHEBI:15378"/>
        <dbReference type="ChEBI" id="CHEBI:30616"/>
        <dbReference type="ChEBI" id="CHEBI:57540"/>
        <dbReference type="ChEBI" id="CHEBI:58349"/>
        <dbReference type="ChEBI" id="CHEBI:456216"/>
        <dbReference type="EC" id="2.7.1.23"/>
    </reaction>
</comment>
<evidence type="ECO:0000313" key="8">
    <source>
        <dbReference type="Proteomes" id="UP000319836"/>
    </source>
</evidence>
<proteinExistence type="inferred from homology"/>
<organism evidence="7 8">
    <name type="scientific">Eiseniibacteriota bacterium</name>
    <dbReference type="NCBI Taxonomy" id="2212470"/>
    <lineage>
        <taxon>Bacteria</taxon>
        <taxon>Candidatus Eiseniibacteriota</taxon>
    </lineage>
</organism>
<keyword evidence="6" id="KW-0547">Nucleotide-binding</keyword>
<reference evidence="7 8" key="1">
    <citation type="journal article" date="2019" name="Nat. Microbiol.">
        <title>Mediterranean grassland soil C-N compound turnover is dependent on rainfall and depth, and is mediated by genomically divergent microorganisms.</title>
        <authorList>
            <person name="Diamond S."/>
            <person name="Andeer P.F."/>
            <person name="Li Z."/>
            <person name="Crits-Christoph A."/>
            <person name="Burstein D."/>
            <person name="Anantharaman K."/>
            <person name="Lane K.R."/>
            <person name="Thomas B.C."/>
            <person name="Pan C."/>
            <person name="Northen T.R."/>
            <person name="Banfield J.F."/>
        </authorList>
    </citation>
    <scope>NUCLEOTIDE SEQUENCE [LARGE SCALE GENOMIC DNA]</scope>
    <source>
        <strain evidence="7">WS_10</strain>
    </source>
</reference>
<accession>A0A538U0Y8</accession>
<comment type="caution">
    <text evidence="6">Lacks conserved residue(s) required for the propagation of feature annotation.</text>
</comment>